<gene>
    <name evidence="2" type="ORF">SAMN04244570_1371</name>
</gene>
<name>A0A1T4XXY4_9BACL</name>
<evidence type="ECO:0000313" key="3">
    <source>
        <dbReference type="Proteomes" id="UP000190042"/>
    </source>
</evidence>
<dbReference type="InterPro" id="IPR013693">
    <property type="entry name" value="SpoIID/LytB_N"/>
</dbReference>
<evidence type="ECO:0000313" key="2">
    <source>
        <dbReference type="EMBL" id="SKA94078.1"/>
    </source>
</evidence>
<sequence>MYKKLLLLFIILSLFFIPILAKQAPDLKLADQRKEKKCDIMISVTGVDEPIPLEEYVVGVVAGEMPADFHEEALKAQVIAARTYAARNTDKGAKPIAKDVSAQVYRTEAERKERWGKAFKQNEKKIRKAAEATRGDIIVHGEEIISAMFFSTSNGKTEAAQNFSGNPVEYLQSVDSPGEEKVAPTVERKLQMTLTEWNRKLGLKWDADEFRELQLVRNQTGRVQKIITGNYETSGRQVREKLNLASTDFNIAYDVNNQIVHITTLGYGHGVGMSQYGAEAYAQKGWTADKIISHYYTGTRIQKINLPEDECLKSS</sequence>
<dbReference type="InterPro" id="IPR014225">
    <property type="entry name" value="Spore_II_D_firmicutes"/>
</dbReference>
<evidence type="ECO:0000259" key="1">
    <source>
        <dbReference type="Pfam" id="PF08486"/>
    </source>
</evidence>
<reference evidence="3" key="1">
    <citation type="submission" date="2017-02" db="EMBL/GenBank/DDBJ databases">
        <authorList>
            <person name="Varghese N."/>
            <person name="Submissions S."/>
        </authorList>
    </citation>
    <scope>NUCLEOTIDE SEQUENCE [LARGE SCALE GENOMIC DNA]</scope>
    <source>
        <strain evidence="3">DSM 23966</strain>
    </source>
</reference>
<dbReference type="NCBIfam" id="TIGR02870">
    <property type="entry name" value="spore_II_D"/>
    <property type="match status" value="1"/>
</dbReference>
<dbReference type="InterPro" id="IPR051922">
    <property type="entry name" value="Bact_Sporulation_Assoc"/>
</dbReference>
<dbReference type="Pfam" id="PF08486">
    <property type="entry name" value="SpoIID"/>
    <property type="match status" value="1"/>
</dbReference>
<dbReference type="EMBL" id="FUYJ01000002">
    <property type="protein sequence ID" value="SKA94078.1"/>
    <property type="molecule type" value="Genomic_DNA"/>
</dbReference>
<protein>
    <submittedName>
        <fullName evidence="2">Stage II sporulation protein D</fullName>
    </submittedName>
</protein>
<accession>A0A1T4XXY4</accession>
<keyword evidence="3" id="KW-1185">Reference proteome</keyword>
<dbReference type="GO" id="GO:0030288">
    <property type="term" value="C:outer membrane-bounded periplasmic space"/>
    <property type="evidence" value="ECO:0007669"/>
    <property type="project" value="TreeGrafter"/>
</dbReference>
<dbReference type="RefSeq" id="WP_009766197.1">
    <property type="nucleotide sequence ID" value="NZ_FUYJ01000002.1"/>
</dbReference>
<dbReference type="NCBIfam" id="TIGR02669">
    <property type="entry name" value="SpoIID_LytB"/>
    <property type="match status" value="1"/>
</dbReference>
<dbReference type="PANTHER" id="PTHR30032">
    <property type="entry name" value="N-ACETYLMURAMOYL-L-ALANINE AMIDASE-RELATED"/>
    <property type="match status" value="1"/>
</dbReference>
<dbReference type="AlphaFoldDB" id="A0A1T4XXY4"/>
<proteinExistence type="predicted"/>
<dbReference type="GO" id="GO:0030435">
    <property type="term" value="P:sporulation resulting in formation of a cellular spore"/>
    <property type="evidence" value="ECO:0007669"/>
    <property type="project" value="InterPro"/>
</dbReference>
<organism evidence="2 3">
    <name type="scientific">Sporosarcina newyorkensis</name>
    <dbReference type="NCBI Taxonomy" id="759851"/>
    <lineage>
        <taxon>Bacteria</taxon>
        <taxon>Bacillati</taxon>
        <taxon>Bacillota</taxon>
        <taxon>Bacilli</taxon>
        <taxon>Bacillales</taxon>
        <taxon>Caryophanaceae</taxon>
        <taxon>Sporosarcina</taxon>
    </lineage>
</organism>
<dbReference type="Proteomes" id="UP000190042">
    <property type="component" value="Unassembled WGS sequence"/>
</dbReference>
<dbReference type="PANTHER" id="PTHR30032:SF4">
    <property type="entry name" value="AMIDASE ENHANCER"/>
    <property type="match status" value="1"/>
</dbReference>
<feature type="domain" description="Sporulation stage II protein D amidase enhancer LytB N-terminal" evidence="1">
    <location>
        <begin position="49"/>
        <end position="140"/>
    </location>
</feature>
<dbReference type="InterPro" id="IPR013486">
    <property type="entry name" value="SpoIID/LytB"/>
</dbReference>